<reference evidence="1 2" key="1">
    <citation type="journal article" date="2019" name="Int. J. Syst. Evol. Microbiol.">
        <title>The Global Catalogue of Microorganisms (GCM) 10K type strain sequencing project: providing services to taxonomists for standard genome sequencing and annotation.</title>
        <authorList>
            <consortium name="The Broad Institute Genomics Platform"/>
            <consortium name="The Broad Institute Genome Sequencing Center for Infectious Disease"/>
            <person name="Wu L."/>
            <person name="Ma J."/>
        </authorList>
    </citation>
    <scope>NUCLEOTIDE SEQUENCE [LARGE SCALE GENOMIC DNA]</scope>
    <source>
        <strain evidence="1 2">JCM 13004</strain>
    </source>
</reference>
<name>A0ABN1W3B0_9ACTN</name>
<dbReference type="EMBL" id="BAAALF010000019">
    <property type="protein sequence ID" value="GAA1227165.1"/>
    <property type="molecule type" value="Genomic_DNA"/>
</dbReference>
<sequence length="112" mass="12711">MLPPRLTWCDPRPVPRFNLQEPVTLVVRDPDFHEPTDEDDCTTVGYFCQSHDGPYRGDACRGGPTHRIALDCGEHGLEAVWPDDRMLMLPEGFTPPLNDEQLAWMRSAEHAP</sequence>
<evidence type="ECO:0000313" key="1">
    <source>
        <dbReference type="EMBL" id="GAA1227165.1"/>
    </source>
</evidence>
<comment type="caution">
    <text evidence="1">The sequence shown here is derived from an EMBL/GenBank/DDBJ whole genome shotgun (WGS) entry which is preliminary data.</text>
</comment>
<protein>
    <submittedName>
        <fullName evidence="1">Uncharacterized protein</fullName>
    </submittedName>
</protein>
<dbReference type="Proteomes" id="UP001500037">
    <property type="component" value="Unassembled WGS sequence"/>
</dbReference>
<keyword evidence="2" id="KW-1185">Reference proteome</keyword>
<organism evidence="1 2">
    <name type="scientific">Kitasatospora nipponensis</name>
    <dbReference type="NCBI Taxonomy" id="258049"/>
    <lineage>
        <taxon>Bacteria</taxon>
        <taxon>Bacillati</taxon>
        <taxon>Actinomycetota</taxon>
        <taxon>Actinomycetes</taxon>
        <taxon>Kitasatosporales</taxon>
        <taxon>Streptomycetaceae</taxon>
        <taxon>Kitasatospora</taxon>
    </lineage>
</organism>
<proteinExistence type="predicted"/>
<gene>
    <name evidence="1" type="ORF">GCM10009665_17100</name>
</gene>
<evidence type="ECO:0000313" key="2">
    <source>
        <dbReference type="Proteomes" id="UP001500037"/>
    </source>
</evidence>
<dbReference type="RefSeq" id="WP_344440641.1">
    <property type="nucleotide sequence ID" value="NZ_BAAALF010000019.1"/>
</dbReference>
<accession>A0ABN1W3B0</accession>